<evidence type="ECO:0000259" key="11">
    <source>
        <dbReference type="Pfam" id="PF25994"/>
    </source>
</evidence>
<dbReference type="PRINTS" id="PR01490">
    <property type="entry name" value="RTXTOXIND"/>
</dbReference>
<dbReference type="InterPro" id="IPR010129">
    <property type="entry name" value="T1SS_HlyD"/>
</dbReference>
<dbReference type="Pfam" id="PF26002">
    <property type="entry name" value="Beta-barrel_AprE"/>
    <property type="match status" value="1"/>
</dbReference>
<feature type="domain" description="AprE-like beta-barrel" evidence="12">
    <location>
        <begin position="317"/>
        <end position="406"/>
    </location>
</feature>
<dbReference type="GO" id="GO:0009306">
    <property type="term" value="P:protein secretion"/>
    <property type="evidence" value="ECO:0007669"/>
    <property type="project" value="InterPro"/>
</dbReference>
<dbReference type="InterPro" id="IPR006144">
    <property type="entry name" value="Secretion_HlyD_CS"/>
</dbReference>
<dbReference type="NCBIfam" id="TIGR01843">
    <property type="entry name" value="type_I_hlyD"/>
    <property type="match status" value="1"/>
</dbReference>
<evidence type="ECO:0000256" key="4">
    <source>
        <dbReference type="ARBA" id="ARBA00022475"/>
    </source>
</evidence>
<gene>
    <name evidence="13" type="ORF">INR99_17030</name>
</gene>
<keyword evidence="3 9" id="KW-0813">Transport</keyword>
<keyword evidence="4 9" id="KW-1003">Cell membrane</keyword>
<keyword evidence="8" id="KW-0472">Membrane</keyword>
<dbReference type="PROSITE" id="PS00543">
    <property type="entry name" value="HLYD_FAMILY"/>
    <property type="match status" value="1"/>
</dbReference>
<keyword evidence="5 9" id="KW-0997">Cell inner membrane</keyword>
<comment type="similarity">
    <text evidence="2 9">Belongs to the membrane fusion protein (MFP) (TC 8.A.1) family.</text>
</comment>
<protein>
    <recommendedName>
        <fullName evidence="9">Membrane fusion protein (MFP) family protein</fullName>
    </recommendedName>
</protein>
<dbReference type="PANTHER" id="PTHR30386">
    <property type="entry name" value="MEMBRANE FUSION SUBUNIT OF EMRAB-TOLC MULTIDRUG EFFLUX PUMP"/>
    <property type="match status" value="1"/>
</dbReference>
<keyword evidence="6" id="KW-0812">Transmembrane</keyword>
<evidence type="ECO:0000256" key="7">
    <source>
        <dbReference type="ARBA" id="ARBA00022989"/>
    </source>
</evidence>
<evidence type="ECO:0000256" key="8">
    <source>
        <dbReference type="ARBA" id="ARBA00023136"/>
    </source>
</evidence>
<evidence type="ECO:0000256" key="3">
    <source>
        <dbReference type="ARBA" id="ARBA00022448"/>
    </source>
</evidence>
<dbReference type="EMBL" id="JADFUA010000019">
    <property type="protein sequence ID" value="MBE9611024.1"/>
    <property type="molecule type" value="Genomic_DNA"/>
</dbReference>
<dbReference type="PANTHER" id="PTHR30386:SF26">
    <property type="entry name" value="TRANSPORT PROTEIN COMB"/>
    <property type="match status" value="1"/>
</dbReference>
<keyword evidence="7" id="KW-1133">Transmembrane helix</keyword>
<comment type="subcellular location">
    <subcellularLocation>
        <location evidence="1 9">Cell inner membrane</location>
        <topology evidence="1 9">Single-pass membrane protein</topology>
    </subcellularLocation>
</comment>
<keyword evidence="10" id="KW-0175">Coiled coil</keyword>
<accession>A0A8J7FS65</accession>
<evidence type="ECO:0000256" key="2">
    <source>
        <dbReference type="ARBA" id="ARBA00009477"/>
    </source>
</evidence>
<evidence type="ECO:0000256" key="5">
    <source>
        <dbReference type="ARBA" id="ARBA00022519"/>
    </source>
</evidence>
<name>A0A8J7FS65_9NEIS</name>
<evidence type="ECO:0000256" key="10">
    <source>
        <dbReference type="SAM" id="Coils"/>
    </source>
</evidence>
<dbReference type="AlphaFoldDB" id="A0A8J7FS65"/>
<dbReference type="Proteomes" id="UP000604481">
    <property type="component" value="Unassembled WGS sequence"/>
</dbReference>
<feature type="domain" description="AprE-like long alpha-helical hairpin" evidence="11">
    <location>
        <begin position="93"/>
        <end position="274"/>
    </location>
</feature>
<evidence type="ECO:0000256" key="6">
    <source>
        <dbReference type="ARBA" id="ARBA00022692"/>
    </source>
</evidence>
<sequence length="429" mass="47077">MSERSAAMFLPPLRTPFLLLRACALFFLVAVIWAYFAEIDEITVGEGKVIPSSQIQQIQNLEGGIVARIPVHVGEVVKKNQVVMVLDEKRFSSSLSESQAKNAALAAKVARLKAEASGQEFAPSQEQITANPAIYQEEMLLFRSRQRDLEATLGVLRQQEAQKAQETSEKRALLAQLLSSQNLLNQELKLTKPMVEQKVAAEVELLRLERQAADLQGQIDATRLAIPRLQTAQEEVRAKINGAQAKYRSDAAAELSAASADLSALTAGKVALEDRLDRTTIRSPVNGIIKTIAVNTVGGVIQPGATVMEIVPMEDSLLIEARIRPADVGFLRPGQTVSVKISAYDYSIYGDLDARLENITADSISKEKEESFYLVQVRTSKNHLGSSDKPLPIIPGMLATVHIRTGQKTVMDYLLKPIVKAKTEALRER</sequence>
<evidence type="ECO:0000256" key="9">
    <source>
        <dbReference type="RuleBase" id="RU365093"/>
    </source>
</evidence>
<proteinExistence type="inferred from homology"/>
<reference evidence="13 14" key="1">
    <citation type="submission" date="2020-10" db="EMBL/GenBank/DDBJ databases">
        <title>The genome sequence of Chitinilyticum litopenaei 4Y14.</title>
        <authorList>
            <person name="Liu Y."/>
        </authorList>
    </citation>
    <scope>NUCLEOTIDE SEQUENCE [LARGE SCALE GENOMIC DNA]</scope>
    <source>
        <strain evidence="13 14">4Y14</strain>
    </source>
</reference>
<dbReference type="GO" id="GO:0005886">
    <property type="term" value="C:plasma membrane"/>
    <property type="evidence" value="ECO:0007669"/>
    <property type="project" value="UniProtKB-SubCell"/>
</dbReference>
<dbReference type="Pfam" id="PF25994">
    <property type="entry name" value="HH_AprE"/>
    <property type="match status" value="1"/>
</dbReference>
<keyword evidence="14" id="KW-1185">Reference proteome</keyword>
<dbReference type="InterPro" id="IPR058781">
    <property type="entry name" value="HH_AprE-like"/>
</dbReference>
<feature type="coiled-coil region" evidence="10">
    <location>
        <begin position="156"/>
        <end position="225"/>
    </location>
</feature>
<evidence type="ECO:0000313" key="14">
    <source>
        <dbReference type="Proteomes" id="UP000604481"/>
    </source>
</evidence>
<comment type="caution">
    <text evidence="13">The sequence shown here is derived from an EMBL/GenBank/DDBJ whole genome shotgun (WGS) entry which is preliminary data.</text>
</comment>
<organism evidence="13 14">
    <name type="scientific">Chitinilyticum piscinae</name>
    <dbReference type="NCBI Taxonomy" id="2866724"/>
    <lineage>
        <taxon>Bacteria</taxon>
        <taxon>Pseudomonadati</taxon>
        <taxon>Pseudomonadota</taxon>
        <taxon>Betaproteobacteria</taxon>
        <taxon>Neisseriales</taxon>
        <taxon>Chitinibacteraceae</taxon>
        <taxon>Chitinilyticum</taxon>
    </lineage>
</organism>
<evidence type="ECO:0000256" key="1">
    <source>
        <dbReference type="ARBA" id="ARBA00004377"/>
    </source>
</evidence>
<dbReference type="InterPro" id="IPR050739">
    <property type="entry name" value="MFP"/>
</dbReference>
<dbReference type="Gene3D" id="2.40.30.170">
    <property type="match status" value="1"/>
</dbReference>
<evidence type="ECO:0000313" key="13">
    <source>
        <dbReference type="EMBL" id="MBE9611024.1"/>
    </source>
</evidence>
<dbReference type="InterPro" id="IPR058982">
    <property type="entry name" value="Beta-barrel_AprE"/>
</dbReference>
<evidence type="ECO:0000259" key="12">
    <source>
        <dbReference type="Pfam" id="PF26002"/>
    </source>
</evidence>